<evidence type="ECO:0000313" key="2">
    <source>
        <dbReference type="Proteomes" id="UP000586305"/>
    </source>
</evidence>
<reference evidence="1 2" key="1">
    <citation type="submission" date="2020-04" db="EMBL/GenBank/DDBJ databases">
        <title>Pseudoalteromonas caenipelagi sp. nov., isolated from a tidal flat.</title>
        <authorList>
            <person name="Park S."/>
            <person name="Yoon J.-H."/>
        </authorList>
    </citation>
    <scope>NUCLEOTIDE SEQUENCE [LARGE SCALE GENOMIC DNA]</scope>
    <source>
        <strain evidence="1 2">JBTF-M23</strain>
    </source>
</reference>
<sequence>MNETFTTLLTLTGAGFGLGIGAYFGVQVASALDELFLCTLRKMLNFILKLRGKRHAD</sequence>
<dbReference type="EMBL" id="JABBPG010000016">
    <property type="protein sequence ID" value="NOU53115.1"/>
    <property type="molecule type" value="Genomic_DNA"/>
</dbReference>
<accession>A0A849VIH8</accession>
<comment type="caution">
    <text evidence="1">The sequence shown here is derived from an EMBL/GenBank/DDBJ whole genome shotgun (WGS) entry which is preliminary data.</text>
</comment>
<gene>
    <name evidence="1" type="ORF">HG263_21680</name>
</gene>
<protein>
    <submittedName>
        <fullName evidence="1">Uncharacterized protein</fullName>
    </submittedName>
</protein>
<proteinExistence type="predicted"/>
<dbReference type="Proteomes" id="UP000586305">
    <property type="component" value="Unassembled WGS sequence"/>
</dbReference>
<dbReference type="AlphaFoldDB" id="A0A849VIH8"/>
<dbReference type="RefSeq" id="WP_171628150.1">
    <property type="nucleotide sequence ID" value="NZ_JABBPG010000016.1"/>
</dbReference>
<evidence type="ECO:0000313" key="1">
    <source>
        <dbReference type="EMBL" id="NOU53115.1"/>
    </source>
</evidence>
<organism evidence="1 2">
    <name type="scientific">Pseudoalteromonas caenipelagi</name>
    <dbReference type="NCBI Taxonomy" id="2726988"/>
    <lineage>
        <taxon>Bacteria</taxon>
        <taxon>Pseudomonadati</taxon>
        <taxon>Pseudomonadota</taxon>
        <taxon>Gammaproteobacteria</taxon>
        <taxon>Alteromonadales</taxon>
        <taxon>Pseudoalteromonadaceae</taxon>
        <taxon>Pseudoalteromonas</taxon>
    </lineage>
</organism>
<keyword evidence="2" id="KW-1185">Reference proteome</keyword>
<name>A0A849VIH8_9GAMM</name>